<keyword evidence="23" id="KW-0238">DNA-binding</keyword>
<reference evidence="36" key="1">
    <citation type="journal article" date="2006" name="J. Med. Genet.">
        <title>Comprehensive statistical study of 452 BRCA1 missense substitutions with classification of eight recurrent substitutions as neutral.</title>
        <authorList>
            <person name="Tavtigian S.V."/>
            <person name="Deffenbaugh A.M."/>
            <person name="Yin L."/>
            <person name="Judkins T."/>
            <person name="Scholl T."/>
            <person name="Samollow P.B."/>
            <person name="de Silva D."/>
            <person name="Zharkikh A."/>
            <person name="Thomas A."/>
        </authorList>
    </citation>
    <scope>NUCLEOTIDE SEQUENCE</scope>
</reference>
<dbReference type="PROSITE" id="PS50089">
    <property type="entry name" value="ZF_RING_2"/>
    <property type="match status" value="1"/>
</dbReference>
<feature type="compositionally biased region" description="Basic and acidic residues" evidence="33">
    <location>
        <begin position="1518"/>
        <end position="1533"/>
    </location>
</feature>
<feature type="region of interest" description="Disordered" evidence="33">
    <location>
        <begin position="307"/>
        <end position="336"/>
    </location>
</feature>
<evidence type="ECO:0000256" key="25">
    <source>
        <dbReference type="ARBA" id="ARBA00023160"/>
    </source>
</evidence>
<keyword evidence="9" id="KW-0444">Lipid biosynthesis</keyword>
<dbReference type="GO" id="GO:0006633">
    <property type="term" value="P:fatty acid biosynthetic process"/>
    <property type="evidence" value="ECO:0007669"/>
    <property type="project" value="UniProtKB-KW"/>
</dbReference>
<dbReference type="GO" id="GO:0008270">
    <property type="term" value="F:zinc ion binding"/>
    <property type="evidence" value="ECO:0007669"/>
    <property type="project" value="UniProtKB-KW"/>
</dbReference>
<evidence type="ECO:0000256" key="32">
    <source>
        <dbReference type="PROSITE-ProRule" id="PRU00175"/>
    </source>
</evidence>
<dbReference type="SUPFAM" id="SSF52113">
    <property type="entry name" value="BRCT domain"/>
    <property type="match status" value="2"/>
</dbReference>
<keyword evidence="17" id="KW-0276">Fatty acid metabolism</keyword>
<name>Q52P67_MONDO</name>
<evidence type="ECO:0000256" key="15">
    <source>
        <dbReference type="ARBA" id="ARBA00022771"/>
    </source>
</evidence>
<feature type="region of interest" description="Disordered" evidence="33">
    <location>
        <begin position="1148"/>
        <end position="1219"/>
    </location>
</feature>
<dbReference type="EC" id="2.3.2.27" evidence="5"/>
<evidence type="ECO:0000256" key="6">
    <source>
        <dbReference type="ARBA" id="ARBA00022454"/>
    </source>
</evidence>
<dbReference type="InterPro" id="IPR011364">
    <property type="entry name" value="BRCA1"/>
</dbReference>
<dbReference type="PANTHER" id="PTHR13763">
    <property type="entry name" value="BREAST CANCER TYPE 1 SUSCEPTIBILITY PROTEIN BRCA1"/>
    <property type="match status" value="1"/>
</dbReference>
<keyword evidence="8" id="KW-1017">Isopeptide bond</keyword>
<dbReference type="CDD" id="cd16498">
    <property type="entry name" value="RING-HC_BRCA1"/>
    <property type="match status" value="1"/>
</dbReference>
<evidence type="ECO:0000256" key="21">
    <source>
        <dbReference type="ARBA" id="ARBA00023015"/>
    </source>
</evidence>
<evidence type="ECO:0000259" key="35">
    <source>
        <dbReference type="PROSITE" id="PS50172"/>
    </source>
</evidence>
<feature type="region of interest" description="Disordered" evidence="33">
    <location>
        <begin position="1415"/>
        <end position="1536"/>
    </location>
</feature>
<feature type="region of interest" description="Disordered" evidence="33">
    <location>
        <begin position="746"/>
        <end position="810"/>
    </location>
</feature>
<keyword evidence="22" id="KW-0443">Lipid metabolism</keyword>
<keyword evidence="16" id="KW-0833">Ubl conjugation pathway</keyword>
<keyword evidence="29" id="KW-0539">Nucleus</keyword>
<dbReference type="GO" id="GO:0003677">
    <property type="term" value="F:DNA binding"/>
    <property type="evidence" value="ECO:0007669"/>
    <property type="project" value="UniProtKB-KW"/>
</dbReference>
<dbReference type="GeneID" id="554178"/>
<dbReference type="GO" id="GO:0005694">
    <property type="term" value="C:chromosome"/>
    <property type="evidence" value="ECO:0007669"/>
    <property type="project" value="UniProtKB-SubCell"/>
</dbReference>
<dbReference type="CTD" id="672"/>
<dbReference type="SMART" id="SM00292">
    <property type="entry name" value="BRCT"/>
    <property type="match status" value="2"/>
</dbReference>
<evidence type="ECO:0000256" key="28">
    <source>
        <dbReference type="ARBA" id="ARBA00023204"/>
    </source>
</evidence>
<keyword evidence="6" id="KW-0158">Chromosome</keyword>
<dbReference type="InterPro" id="IPR001841">
    <property type="entry name" value="Znf_RING"/>
</dbReference>
<dbReference type="GO" id="GO:0061630">
    <property type="term" value="F:ubiquitin protein ligase activity"/>
    <property type="evidence" value="ECO:0007669"/>
    <property type="project" value="UniProtKB-EC"/>
</dbReference>
<organism evidence="36">
    <name type="scientific">Monodelphis domestica</name>
    <name type="common">Gray short-tailed opossum</name>
    <dbReference type="NCBI Taxonomy" id="13616"/>
    <lineage>
        <taxon>Eukaryota</taxon>
        <taxon>Metazoa</taxon>
        <taxon>Chordata</taxon>
        <taxon>Craniata</taxon>
        <taxon>Vertebrata</taxon>
        <taxon>Euteleostomi</taxon>
        <taxon>Mammalia</taxon>
        <taxon>Metatheria</taxon>
        <taxon>Didelphimorphia</taxon>
        <taxon>Didelphidae</taxon>
        <taxon>Monodelphis</taxon>
    </lineage>
</organism>
<feature type="region of interest" description="Disordered" evidence="33">
    <location>
        <begin position="904"/>
        <end position="925"/>
    </location>
</feature>
<keyword evidence="30" id="KW-0131">Cell cycle</keyword>
<feature type="domain" description="BRCT" evidence="35">
    <location>
        <begin position="1737"/>
        <end position="1836"/>
    </location>
</feature>
<evidence type="ECO:0000256" key="10">
    <source>
        <dbReference type="ARBA" id="ARBA00022553"/>
    </source>
</evidence>
<evidence type="ECO:0000256" key="13">
    <source>
        <dbReference type="ARBA" id="ARBA00022737"/>
    </source>
</evidence>
<evidence type="ECO:0000256" key="22">
    <source>
        <dbReference type="ARBA" id="ARBA00023098"/>
    </source>
</evidence>
<keyword evidence="27" id="KW-0233">DNA recombination</keyword>
<feature type="domain" description="RING-type" evidence="34">
    <location>
        <begin position="28"/>
        <end position="69"/>
    </location>
</feature>
<dbReference type="Pfam" id="PF12820">
    <property type="entry name" value="BRCT_assoc"/>
    <property type="match status" value="1"/>
</dbReference>
<keyword evidence="25" id="KW-0275">Fatty acid biosynthesis</keyword>
<protein>
    <recommendedName>
        <fullName evidence="5">RING-type E3 ubiquitin transferase</fullName>
        <ecNumber evidence="5">2.3.2.27</ecNumber>
    </recommendedName>
    <alternativeName>
        <fullName evidence="31">RING-type E3 ubiquitin transferase BRCA1</fullName>
    </alternativeName>
</protein>
<dbReference type="SUPFAM" id="SSF57850">
    <property type="entry name" value="RING/U-box"/>
    <property type="match status" value="1"/>
</dbReference>
<accession>Q52P67</accession>
<evidence type="ECO:0000256" key="2">
    <source>
        <dbReference type="ARBA" id="ARBA00004123"/>
    </source>
</evidence>
<keyword evidence="13" id="KW-0677">Repeat</keyword>
<evidence type="ECO:0000256" key="4">
    <source>
        <dbReference type="ARBA" id="ARBA00004496"/>
    </source>
</evidence>
<keyword evidence="11" id="KW-0808">Transferase</keyword>
<keyword evidence="14" id="KW-0227">DNA damage</keyword>
<comment type="catalytic activity">
    <reaction evidence="1">
        <text>S-ubiquitinyl-[E2 ubiquitin-conjugating enzyme]-L-cysteine + [acceptor protein]-L-lysine = [E2 ubiquitin-conjugating enzyme]-L-cysteine + N(6)-ubiquitinyl-[acceptor protein]-L-lysine.</text>
        <dbReference type="EC" id="2.3.2.27"/>
    </reaction>
</comment>
<dbReference type="EMBL" id="AY994160">
    <property type="protein sequence ID" value="AAX92675.1"/>
    <property type="molecule type" value="mRNA"/>
</dbReference>
<dbReference type="InterPro" id="IPR001357">
    <property type="entry name" value="BRCT_dom"/>
</dbReference>
<keyword evidence="12" id="KW-0479">Metal-binding</keyword>
<dbReference type="PROSITE" id="PS50172">
    <property type="entry name" value="BRCT"/>
    <property type="match status" value="2"/>
</dbReference>
<feature type="compositionally biased region" description="Polar residues" evidence="33">
    <location>
        <begin position="1415"/>
        <end position="1428"/>
    </location>
</feature>
<evidence type="ECO:0000256" key="19">
    <source>
        <dbReference type="ARBA" id="ARBA00022843"/>
    </source>
</evidence>
<evidence type="ECO:0000256" key="20">
    <source>
        <dbReference type="ARBA" id="ARBA00022990"/>
    </source>
</evidence>
<feature type="domain" description="BRCT" evidence="35">
    <location>
        <begin position="1633"/>
        <end position="1717"/>
    </location>
</feature>
<dbReference type="InterPro" id="IPR017907">
    <property type="entry name" value="Znf_RING_CS"/>
</dbReference>
<evidence type="ECO:0000256" key="3">
    <source>
        <dbReference type="ARBA" id="ARBA00004286"/>
    </source>
</evidence>
<feature type="region of interest" description="Disordered" evidence="33">
    <location>
        <begin position="641"/>
        <end position="672"/>
    </location>
</feature>
<evidence type="ECO:0000256" key="9">
    <source>
        <dbReference type="ARBA" id="ARBA00022516"/>
    </source>
</evidence>
<evidence type="ECO:0000256" key="31">
    <source>
        <dbReference type="ARBA" id="ARBA00031556"/>
    </source>
</evidence>
<evidence type="ECO:0000256" key="1">
    <source>
        <dbReference type="ARBA" id="ARBA00000900"/>
    </source>
</evidence>
<feature type="region of interest" description="Disordered" evidence="33">
    <location>
        <begin position="1262"/>
        <end position="1289"/>
    </location>
</feature>
<evidence type="ECO:0000256" key="30">
    <source>
        <dbReference type="ARBA" id="ARBA00023306"/>
    </source>
</evidence>
<feature type="region of interest" description="Disordered" evidence="33">
    <location>
        <begin position="1310"/>
        <end position="1382"/>
    </location>
</feature>
<sequence>ESKEMDLPTVTIEEVKNVLIGMQKILECPICLELIKEPVSTTCDHIFCRFCMLKLLSKKKGPSQCPLCKNNITKRSLRESTRFNQLVEGLLKTIRAFELDTGFQFSNTQDFSKWERRTPEPLKKEAATIQSIGYRNRSKRFKASESENSTLESSLGVQLYDLGIRKGSLRKQKKCIKNNAVYIKLGSDSSEDGVKNAICNSVKDQGLCQTSPKGTRLKSKEKAEYEFSERAIKSLQQHQSNTVDVHVINENATEGHSEESRGVSSSDLNMKPWNTDIHASSLPPEITSVLTNTVSMNIEKAELCDKSKRPGLARSQQISQDNSKEKCSAGKTSYAEVPHELNPHHLYERQELEEQPECPKYPRGNPQNCLSGTKLKSSIQKVNDWLSRSNDILVSDYSSVRIHEQNAEMASVLEIGHPDTTDGNSSISGKTDLVADSTDGAWLHMSERSCPRQAENNNIEDKIFGKTYHRKSVHTNLNYVTENLIVGAVASDCLIPPEHVKQTRLKRKRKTISDLQPEDFIKKTDTEFTHKSPEKKIHAVDQILEQEQNGQVMNTVNGHLEQKALVDGHVEEVNDALASELLPVEKESTFRTGTDSAAGSINHGGLKLNGRNAKMTKKDKLRKKSSARIVHELELIVDKNPSSSNETELQIDSYPSSEEIRKGNNSEQKQIRRSRRLQLLSEEIAMETKKAYEPDEQAEKSCVNEVFPDLKMGNIPACDTVSLTTESDQMLASCSVTEEGHEKSLEAVQSSQDQEDLAISGGEGSQGQRAKGNLEALEVPDTDWDTQDSTSLFPANTPQNSKAGPNPHRSQCGIMETPKELLDGCSSENTGSTTEDLRGLMRQGVKNASETTTEMEDSELDTQYLQNTFKRSKRQTFALGSSPRQECMKPCAISQALHQRGLHNATDCGDHEKEKLGNRESNKPVQAKSAVMNLAVVCQIERKPSDCASVSRICHIDPLHGGNDCEFIAGNNEEISQVPNQKQSVSPAGSSTSKIIYTKKLLEENLDEISPETAVGNEILAQSSLSLVSPSNSRDCVSKVADLNRFIGIGSNGEGSQAEKHKNKESELNTLPKLKLVQPQVCQQSFPQDNFSKEPEREEKEENVKLTPAISADSSPCLEQTKENTHFTQVWSETPDLLDSDGELKENTSFAESDIKEQSAVFGKNGKSSQVRKSRKNLSPLVHRNPSLSWKSRRQARKLESSEEEASSEEGELPSFQDLIFGKAASTPFQPTKNKTIAKEFSANEAKENLAFLNRNNMSVNNLQIPSGEASQDHDSSQESECSGSLFSSHSNSLEDLAGKANDKDSALVFGSSHQESSHSRTQEIQSGSEMPKASQDKEERETDLDEDHHPKDQGVDSNLVVEGSGYDSETSHPGDTSQLSFQSDILTTQQRDTMQDNLKKLQQEMAVLEAVLEQHSSQVTNNSSSQEPGLCPSMDQPDLKQTNSERGAEENVDHHKSQNVQSFSADKSRAFPSDSNSKNEEAGVEGSSFSKSQMPNRVWSPLSRSRTPWEGDSPSEESGKVTTRKEEHKRQPNEQGVLKQNLEITTEPESGVKVNLKNIKSNPHQNKDPALRNIFNLPTSTSALRSSQLQTIEATNTTAPCAPACNVRGQLKEDSASERLKKGGTGNRKISLVSSGLTPKENMLVQKFARKTHSTVSHQITEGTTHVIMKTDAEFVCERTLKYFLGIAGGKWVVSFLWVVQSFKEGKMLPECDFEVRGDVINGRNHRGPERARESQGMKIFRGLEICCYGPFTDMSTDQLEWMVQLCGASVVKKPSSLRFRVGSSPVVVVQPDAWEDDSSFQEIGLVCEAPVVTREWVLDSVACYQRQELDTYLISQTSPSLC</sequence>
<dbReference type="Pfam" id="PF00097">
    <property type="entry name" value="zf-C3HC4"/>
    <property type="match status" value="1"/>
</dbReference>
<feature type="compositionally biased region" description="Polar residues" evidence="33">
    <location>
        <begin position="787"/>
        <end position="803"/>
    </location>
</feature>
<dbReference type="InterPro" id="IPR013083">
    <property type="entry name" value="Znf_RING/FYVE/PHD"/>
</dbReference>
<dbReference type="PROSITE" id="PS00518">
    <property type="entry name" value="ZF_RING_1"/>
    <property type="match status" value="1"/>
</dbReference>
<feature type="compositionally biased region" description="Basic and acidic residues" evidence="33">
    <location>
        <begin position="1447"/>
        <end position="1457"/>
    </location>
</feature>
<dbReference type="InterPro" id="IPR018957">
    <property type="entry name" value="Znf_C3HC4_RING-type"/>
</dbReference>
<evidence type="ECO:0000256" key="29">
    <source>
        <dbReference type="ARBA" id="ARBA00023242"/>
    </source>
</evidence>
<evidence type="ECO:0000256" key="8">
    <source>
        <dbReference type="ARBA" id="ARBA00022499"/>
    </source>
</evidence>
<keyword evidence="28" id="KW-0234">DNA repair</keyword>
<dbReference type="GO" id="GO:0006281">
    <property type="term" value="P:DNA repair"/>
    <property type="evidence" value="ECO:0007669"/>
    <property type="project" value="UniProtKB-KW"/>
</dbReference>
<evidence type="ECO:0000256" key="23">
    <source>
        <dbReference type="ARBA" id="ARBA00023125"/>
    </source>
</evidence>
<evidence type="ECO:0000256" key="33">
    <source>
        <dbReference type="SAM" id="MobiDB-lite"/>
    </source>
</evidence>
<dbReference type="CDD" id="cd17721">
    <property type="entry name" value="BRCT_BRCA1_rpt2"/>
    <property type="match status" value="1"/>
</dbReference>
<keyword evidence="21" id="KW-0805">Transcription regulation</keyword>
<keyword evidence="18" id="KW-0862">Zinc</keyword>
<dbReference type="Pfam" id="PF00533">
    <property type="entry name" value="BRCT"/>
    <property type="match status" value="2"/>
</dbReference>
<evidence type="ECO:0000256" key="26">
    <source>
        <dbReference type="ARBA" id="ARBA00023163"/>
    </source>
</evidence>
<keyword evidence="26" id="KW-0804">Transcription</keyword>
<dbReference type="PRINTS" id="PR00493">
    <property type="entry name" value="BRSTCANCERI"/>
</dbReference>
<keyword evidence="19" id="KW-0832">Ubl conjugation</keyword>
<dbReference type="GO" id="GO:0070013">
    <property type="term" value="C:intracellular organelle lumen"/>
    <property type="evidence" value="ECO:0007669"/>
    <property type="project" value="UniProtKB-ARBA"/>
</dbReference>
<evidence type="ECO:0000256" key="27">
    <source>
        <dbReference type="ARBA" id="ARBA00023172"/>
    </source>
</evidence>
<dbReference type="OrthoDB" id="6105938at2759"/>
<evidence type="ECO:0000256" key="18">
    <source>
        <dbReference type="ARBA" id="ARBA00022833"/>
    </source>
</evidence>
<dbReference type="GO" id="GO:0005737">
    <property type="term" value="C:cytoplasm"/>
    <property type="evidence" value="ECO:0007669"/>
    <property type="project" value="UniProtKB-SubCell"/>
</dbReference>
<evidence type="ECO:0000313" key="36">
    <source>
        <dbReference type="EMBL" id="AAX92675.1"/>
    </source>
</evidence>
<dbReference type="FunFam" id="3.40.50.10190:FF:000006">
    <property type="entry name" value="Breast cancer type 1 susceptibility protein homolog"/>
    <property type="match status" value="1"/>
</dbReference>
<evidence type="ECO:0000256" key="5">
    <source>
        <dbReference type="ARBA" id="ARBA00012483"/>
    </source>
</evidence>
<dbReference type="GO" id="GO:0006310">
    <property type="term" value="P:DNA recombination"/>
    <property type="evidence" value="ECO:0007669"/>
    <property type="project" value="UniProtKB-KW"/>
</dbReference>
<dbReference type="PANTHER" id="PTHR13763:SF0">
    <property type="entry name" value="BREAST CANCER TYPE 1 SUSCEPTIBILITY PROTEIN"/>
    <property type="match status" value="1"/>
</dbReference>
<dbReference type="PIRSF" id="PIRSF001734">
    <property type="entry name" value="BRCA1"/>
    <property type="match status" value="1"/>
</dbReference>
<feature type="non-terminal residue" evidence="36">
    <location>
        <position position="1"/>
    </location>
</feature>
<feature type="compositionally biased region" description="Basic and acidic residues" evidence="33">
    <location>
        <begin position="1335"/>
        <end position="1355"/>
    </location>
</feature>
<dbReference type="CDD" id="cd17735">
    <property type="entry name" value="BRCT_BRCA1_rpt1"/>
    <property type="match status" value="1"/>
</dbReference>
<keyword evidence="7" id="KW-0963">Cytoplasm</keyword>
<dbReference type="FunFam" id="3.40.50.10190:FF:000025">
    <property type="entry name" value="Breast cancer type 1 susceptibility protein homolog"/>
    <property type="match status" value="1"/>
</dbReference>
<dbReference type="FunFam" id="3.30.40.10:FF:000213">
    <property type="entry name" value="Breast cancer type 1 susceptibility protein homolog"/>
    <property type="match status" value="1"/>
</dbReference>
<feature type="compositionally biased region" description="Polar residues" evidence="33">
    <location>
        <begin position="641"/>
        <end position="656"/>
    </location>
</feature>
<proteinExistence type="evidence at transcript level"/>
<evidence type="ECO:0000256" key="14">
    <source>
        <dbReference type="ARBA" id="ARBA00022763"/>
    </source>
</evidence>
<keyword evidence="10" id="KW-0597">Phosphoprotein</keyword>
<feature type="compositionally biased region" description="Basic and acidic residues" evidence="33">
    <location>
        <begin position="908"/>
        <end position="922"/>
    </location>
</feature>
<feature type="compositionally biased region" description="Polar residues" evidence="33">
    <location>
        <begin position="1368"/>
        <end position="1382"/>
    </location>
</feature>
<dbReference type="RefSeq" id="NP_001029141.1">
    <property type="nucleotide sequence ID" value="NM_001033969.1"/>
</dbReference>
<comment type="subcellular location">
    <subcellularLocation>
        <location evidence="3">Chromosome</location>
    </subcellularLocation>
    <subcellularLocation>
        <location evidence="4">Cytoplasm</location>
    </subcellularLocation>
    <subcellularLocation>
        <location evidence="2">Nucleus</location>
    </subcellularLocation>
</comment>
<dbReference type="SMART" id="SM00184">
    <property type="entry name" value="RING"/>
    <property type="match status" value="1"/>
</dbReference>
<evidence type="ECO:0000256" key="17">
    <source>
        <dbReference type="ARBA" id="ARBA00022832"/>
    </source>
</evidence>
<feature type="compositionally biased region" description="Acidic residues" evidence="33">
    <location>
        <begin position="1202"/>
        <end position="1212"/>
    </location>
</feature>
<dbReference type="InterPro" id="IPR025994">
    <property type="entry name" value="BRCA1_serine_dom"/>
</dbReference>
<keyword evidence="24" id="KW-0010">Activator</keyword>
<evidence type="ECO:0000256" key="7">
    <source>
        <dbReference type="ARBA" id="ARBA00022490"/>
    </source>
</evidence>
<dbReference type="Gene3D" id="3.30.40.10">
    <property type="entry name" value="Zinc/RING finger domain, C3HC4 (zinc finger)"/>
    <property type="match status" value="1"/>
</dbReference>
<dbReference type="KEGG" id="mdo:554178"/>
<dbReference type="InterPro" id="IPR036420">
    <property type="entry name" value="BRCT_dom_sf"/>
</dbReference>
<evidence type="ECO:0000256" key="24">
    <source>
        <dbReference type="ARBA" id="ARBA00023159"/>
    </source>
</evidence>
<keyword evidence="15 32" id="KW-0863">Zinc-finger</keyword>
<keyword evidence="20" id="KW-0007">Acetylation</keyword>
<evidence type="ECO:0000256" key="12">
    <source>
        <dbReference type="ARBA" id="ARBA00022723"/>
    </source>
</evidence>
<feature type="compositionally biased region" description="Basic and acidic residues" evidence="33">
    <location>
        <begin position="1091"/>
        <end position="1104"/>
    </location>
</feature>
<evidence type="ECO:0000256" key="16">
    <source>
        <dbReference type="ARBA" id="ARBA00022786"/>
    </source>
</evidence>
<feature type="region of interest" description="Disordered" evidence="33">
    <location>
        <begin position="1085"/>
        <end position="1119"/>
    </location>
</feature>
<evidence type="ECO:0000259" key="34">
    <source>
        <dbReference type="PROSITE" id="PS50089"/>
    </source>
</evidence>
<dbReference type="InterPro" id="IPR031099">
    <property type="entry name" value="BRCA1-associated"/>
</dbReference>
<dbReference type="GO" id="GO:0005634">
    <property type="term" value="C:nucleus"/>
    <property type="evidence" value="ECO:0007669"/>
    <property type="project" value="UniProtKB-SubCell"/>
</dbReference>
<evidence type="ECO:0000256" key="11">
    <source>
        <dbReference type="ARBA" id="ARBA00022679"/>
    </source>
</evidence>
<dbReference type="Gene3D" id="3.40.50.10190">
    <property type="entry name" value="BRCT domain"/>
    <property type="match status" value="2"/>
</dbReference>